<comment type="similarity">
    <text evidence="2">Belongs to the ParB family.</text>
</comment>
<comment type="caution">
    <text evidence="5">The sequence shown here is derived from an EMBL/GenBank/DDBJ whole genome shotgun (WGS) entry which is preliminary data.</text>
</comment>
<evidence type="ECO:0000256" key="3">
    <source>
        <dbReference type="ARBA" id="ARBA00023125"/>
    </source>
</evidence>
<proteinExistence type="inferred from homology"/>
<dbReference type="InterPro" id="IPR001387">
    <property type="entry name" value="Cro/C1-type_HTH"/>
</dbReference>
<dbReference type="AlphaFoldDB" id="A0A926D1M4"/>
<dbReference type="GO" id="GO:0005694">
    <property type="term" value="C:chromosome"/>
    <property type="evidence" value="ECO:0007669"/>
    <property type="project" value="TreeGrafter"/>
</dbReference>
<keyword evidence="6" id="KW-1185">Reference proteome</keyword>
<dbReference type="GO" id="GO:0007059">
    <property type="term" value="P:chromosome segregation"/>
    <property type="evidence" value="ECO:0007669"/>
    <property type="project" value="TreeGrafter"/>
</dbReference>
<dbReference type="SUPFAM" id="SSF110849">
    <property type="entry name" value="ParB/Sulfiredoxin"/>
    <property type="match status" value="1"/>
</dbReference>
<feature type="domain" description="HTH cro/C1-type" evidence="4">
    <location>
        <begin position="132"/>
        <end position="154"/>
    </location>
</feature>
<dbReference type="FunFam" id="1.10.10.2830:FF:000001">
    <property type="entry name" value="Chromosome partitioning protein ParB"/>
    <property type="match status" value="1"/>
</dbReference>
<sequence>MFTIKNPSNSHPQGGYPTPTMLTSIPVNCILPNPYQPRKVFPDESLQDLCESIRQVGLIQPISVRKLGGPYYELIAGERRLRACRMAGIRRIDAIVLPANDQDSAMVALVENLQRENLSFFEEAEGYYNLINEHGFTQEELARRMGKTQSAVANKLRLLKLSPAIRRRLAESTLSERHARALLRIHDEKVQEKLLEQFISRDMTVRAAEELVEMTLQKLYADRSQRGEDLGNVKPRVKRAMRDSRLLLNTFRRVAKDMRVVGANIQYEESASEEFWEVHIRIPKNRGEKEAQQLATGAGNKIMAIGGHNG</sequence>
<dbReference type="SMART" id="SM00470">
    <property type="entry name" value="ParB"/>
    <property type="match status" value="1"/>
</dbReference>
<dbReference type="Pfam" id="PF17762">
    <property type="entry name" value="HTH_ParB"/>
    <property type="match status" value="1"/>
</dbReference>
<dbReference type="Gene3D" id="3.90.1530.30">
    <property type="match status" value="1"/>
</dbReference>
<dbReference type="CDD" id="cd16393">
    <property type="entry name" value="SPO0J_N"/>
    <property type="match status" value="1"/>
</dbReference>
<evidence type="ECO:0000256" key="2">
    <source>
        <dbReference type="ARBA" id="ARBA00006295"/>
    </source>
</evidence>
<dbReference type="FunFam" id="3.90.1530.30:FF:000001">
    <property type="entry name" value="Chromosome partitioning protein ParB"/>
    <property type="match status" value="1"/>
</dbReference>
<accession>A0A926D1M4</accession>
<dbReference type="GO" id="GO:0009295">
    <property type="term" value="C:nucleoid"/>
    <property type="evidence" value="ECO:0007669"/>
    <property type="project" value="UniProtKB-SubCell"/>
</dbReference>
<evidence type="ECO:0000313" key="5">
    <source>
        <dbReference type="EMBL" id="MBC8529304.1"/>
    </source>
</evidence>
<dbReference type="Gene3D" id="1.10.10.2830">
    <property type="match status" value="1"/>
</dbReference>
<evidence type="ECO:0000256" key="1">
    <source>
        <dbReference type="ARBA" id="ARBA00004453"/>
    </source>
</evidence>
<dbReference type="PROSITE" id="PS50943">
    <property type="entry name" value="HTH_CROC1"/>
    <property type="match status" value="1"/>
</dbReference>
<dbReference type="NCBIfam" id="TIGR00180">
    <property type="entry name" value="parB_part"/>
    <property type="match status" value="1"/>
</dbReference>
<protein>
    <submittedName>
        <fullName evidence="5">ParB/RepB/Spo0J family partition protein</fullName>
    </submittedName>
</protein>
<name>A0A926D1M4_9FIRM</name>
<evidence type="ECO:0000259" key="4">
    <source>
        <dbReference type="PROSITE" id="PS50943"/>
    </source>
</evidence>
<dbReference type="PANTHER" id="PTHR33375">
    <property type="entry name" value="CHROMOSOME-PARTITIONING PROTEIN PARB-RELATED"/>
    <property type="match status" value="1"/>
</dbReference>
<dbReference type="InterPro" id="IPR041468">
    <property type="entry name" value="HTH_ParB/Spo0J"/>
</dbReference>
<organism evidence="5 6">
    <name type="scientific">Luoshenia tenuis</name>
    <dbReference type="NCBI Taxonomy" id="2763654"/>
    <lineage>
        <taxon>Bacteria</taxon>
        <taxon>Bacillati</taxon>
        <taxon>Bacillota</taxon>
        <taxon>Clostridia</taxon>
        <taxon>Christensenellales</taxon>
        <taxon>Christensenellaceae</taxon>
        <taxon>Luoshenia</taxon>
    </lineage>
</organism>
<dbReference type="InterPro" id="IPR003115">
    <property type="entry name" value="ParB_N"/>
</dbReference>
<dbReference type="RefSeq" id="WP_249285167.1">
    <property type="nucleotide sequence ID" value="NZ_JACRSO010000003.1"/>
</dbReference>
<dbReference type="GO" id="GO:0045881">
    <property type="term" value="P:positive regulation of sporulation resulting in formation of a cellular spore"/>
    <property type="evidence" value="ECO:0007669"/>
    <property type="project" value="TreeGrafter"/>
</dbReference>
<dbReference type="GO" id="GO:0003677">
    <property type="term" value="F:DNA binding"/>
    <property type="evidence" value="ECO:0007669"/>
    <property type="project" value="UniProtKB-KW"/>
</dbReference>
<dbReference type="Proteomes" id="UP000654279">
    <property type="component" value="Unassembled WGS sequence"/>
</dbReference>
<comment type="subcellular location">
    <subcellularLocation>
        <location evidence="1">Cytoplasm</location>
        <location evidence="1">Nucleoid</location>
    </subcellularLocation>
</comment>
<dbReference type="SUPFAM" id="SSF109709">
    <property type="entry name" value="KorB DNA-binding domain-like"/>
    <property type="match status" value="1"/>
</dbReference>
<dbReference type="InterPro" id="IPR004437">
    <property type="entry name" value="ParB/RepB/Spo0J"/>
</dbReference>
<dbReference type="PANTHER" id="PTHR33375:SF8">
    <property type="entry name" value="NUCLEOID OCCLUSION PROTEIN"/>
    <property type="match status" value="1"/>
</dbReference>
<dbReference type="EMBL" id="JACRSO010000003">
    <property type="protein sequence ID" value="MBC8529304.1"/>
    <property type="molecule type" value="Genomic_DNA"/>
</dbReference>
<dbReference type="Pfam" id="PF02195">
    <property type="entry name" value="ParB_N"/>
    <property type="match status" value="1"/>
</dbReference>
<dbReference type="InterPro" id="IPR050336">
    <property type="entry name" value="Chromosome_partition/occlusion"/>
</dbReference>
<evidence type="ECO:0000313" key="6">
    <source>
        <dbReference type="Proteomes" id="UP000654279"/>
    </source>
</evidence>
<gene>
    <name evidence="5" type="ORF">H8699_07680</name>
</gene>
<dbReference type="InterPro" id="IPR036086">
    <property type="entry name" value="ParB/Sulfiredoxin_sf"/>
</dbReference>
<reference evidence="5" key="1">
    <citation type="submission" date="2020-08" db="EMBL/GenBank/DDBJ databases">
        <title>Genome public.</title>
        <authorList>
            <person name="Liu C."/>
            <person name="Sun Q."/>
        </authorList>
    </citation>
    <scope>NUCLEOTIDE SEQUENCE</scope>
    <source>
        <strain evidence="5">NSJ-44</strain>
    </source>
</reference>
<keyword evidence="3" id="KW-0238">DNA-binding</keyword>